<dbReference type="RefSeq" id="WP_341470745.1">
    <property type="nucleotide sequence ID" value="NZ_CP128400.1"/>
</dbReference>
<reference evidence="1 4" key="1">
    <citation type="submission" date="2020-06" db="EMBL/GenBank/DDBJ databases">
        <title>Anoxygenic phototrophic Chloroflexota member uses a Type I reaction center.</title>
        <authorList>
            <person name="Tsuji J.M."/>
            <person name="Shaw N.A."/>
            <person name="Nagashima S."/>
            <person name="Venkiteswaran J."/>
            <person name="Schiff S.L."/>
            <person name="Hanada S."/>
            <person name="Tank M."/>
            <person name="Neufeld J.D."/>
        </authorList>
    </citation>
    <scope>NUCLEOTIDE SEQUENCE [LARGE SCALE GENOMIC DNA]</scope>
    <source>
        <strain evidence="1">L227-S17</strain>
    </source>
</reference>
<dbReference type="AlphaFoldDB" id="A0A8T7MA41"/>
<dbReference type="EMBL" id="CP128400">
    <property type="protein sequence ID" value="WJW68842.1"/>
    <property type="molecule type" value="Genomic_DNA"/>
</dbReference>
<organism evidence="1 4">
    <name type="scientific">Candidatus Chlorohelix allophototropha</name>
    <dbReference type="NCBI Taxonomy" id="3003348"/>
    <lineage>
        <taxon>Bacteria</taxon>
        <taxon>Bacillati</taxon>
        <taxon>Chloroflexota</taxon>
        <taxon>Chloroflexia</taxon>
        <taxon>Candidatus Chloroheliales</taxon>
        <taxon>Candidatus Chloroheliaceae</taxon>
        <taxon>Candidatus Chlorohelix</taxon>
    </lineage>
</organism>
<dbReference type="EMBL" id="JACATZ010000009">
    <property type="protein sequence ID" value="NWJ49156.1"/>
    <property type="molecule type" value="Genomic_DNA"/>
</dbReference>
<evidence type="ECO:0000313" key="3">
    <source>
        <dbReference type="EMBL" id="WJW68842.1"/>
    </source>
</evidence>
<dbReference type="EMBL" id="JACATZ010000003">
    <property type="protein sequence ID" value="NWJ48911.1"/>
    <property type="molecule type" value="Genomic_DNA"/>
</dbReference>
<dbReference type="Proteomes" id="UP001431572">
    <property type="component" value="Chromosome 2"/>
</dbReference>
<dbReference type="Proteomes" id="UP000521676">
    <property type="component" value="Unassembled WGS sequence"/>
</dbReference>
<keyword evidence="5" id="KW-1185">Reference proteome</keyword>
<gene>
    <name evidence="1" type="ORF">HXX08_23875</name>
    <name evidence="2" type="ORF">HXX08_25140</name>
    <name evidence="3" type="ORF">OZ401_004461</name>
</gene>
<reference evidence="3" key="2">
    <citation type="journal article" date="2024" name="Nature">
        <title>Anoxygenic phototroph of the Chloroflexota uses a type I reaction centre.</title>
        <authorList>
            <person name="Tsuji J.M."/>
            <person name="Shaw N.A."/>
            <person name="Nagashima S."/>
            <person name="Venkiteswaran J.J."/>
            <person name="Schiff S.L."/>
            <person name="Watanabe T."/>
            <person name="Fukui M."/>
            <person name="Hanada S."/>
            <person name="Tank M."/>
            <person name="Neufeld J.D."/>
        </authorList>
    </citation>
    <scope>NUCLEOTIDE SEQUENCE</scope>
    <source>
        <strain evidence="3">L227-S17</strain>
    </source>
</reference>
<evidence type="ECO:0000313" key="5">
    <source>
        <dbReference type="Proteomes" id="UP001431572"/>
    </source>
</evidence>
<evidence type="ECO:0000313" key="4">
    <source>
        <dbReference type="Proteomes" id="UP000521676"/>
    </source>
</evidence>
<sequence length="62" mass="7537">MYPYQYEKQALYRQRELLREVEHNRLVSEARKSKPHSLLAKLADRMVKPFRSSKYRKLAKEA</sequence>
<accession>A0A8T7MA41</accession>
<proteinExistence type="predicted"/>
<evidence type="ECO:0000313" key="2">
    <source>
        <dbReference type="EMBL" id="NWJ49156.1"/>
    </source>
</evidence>
<evidence type="ECO:0000313" key="1">
    <source>
        <dbReference type="EMBL" id="NWJ48911.1"/>
    </source>
</evidence>
<name>A0A8T7MA41_9CHLR</name>
<protein>
    <submittedName>
        <fullName evidence="1">Uncharacterized protein</fullName>
    </submittedName>
</protein>